<name>A0A3R6FB94_9BACT</name>
<protein>
    <submittedName>
        <fullName evidence="1">Uncharacterized protein</fullName>
    </submittedName>
</protein>
<dbReference type="AlphaFoldDB" id="A0A3R6FB94"/>
<evidence type="ECO:0000313" key="1">
    <source>
        <dbReference type="EMBL" id="RHK08062.1"/>
    </source>
</evidence>
<proteinExistence type="predicted"/>
<accession>A0A3R6FB94</accession>
<reference evidence="1 2" key="1">
    <citation type="submission" date="2018-08" db="EMBL/GenBank/DDBJ databases">
        <title>A genome reference for cultivated species of the human gut microbiota.</title>
        <authorList>
            <person name="Zou Y."/>
            <person name="Xue W."/>
            <person name="Luo G."/>
        </authorList>
    </citation>
    <scope>NUCLEOTIDE SEQUENCE [LARGE SCALE GENOMIC DNA]</scope>
    <source>
        <strain evidence="1 2">AF46-2NS</strain>
    </source>
</reference>
<evidence type="ECO:0000313" key="2">
    <source>
        <dbReference type="Proteomes" id="UP000286211"/>
    </source>
</evidence>
<sequence length="328" mass="38025">MEKVLLFGNGLNLLNQNLSWKTLLSNVQVKDEAGLTVHDSLDLVDVPYPLQYDYLLLSSDFRKRVHDVKDSTGWKKVIEDRQFALKKAICDELKAFSPNAIYRQLASLSFDAYLTTNYDHVLDETLNAMSFLSVVGDKSEMNYNIRRKRCLLKGSDKKTIYPIHGDMDNPRSIVIGYNHYCGTVAKISDYLKGNYKWKIGKGTELKIPRMLDRLQNGDDQFYSWIDYIFMSDVYIVGLGFDYSEIDLWWLLDRRQRMVRGDGVMKQNKIVYFVTKDPKDLSPQEKTKVDLLDRLGVQCRFTSITPAKPKGYMLAYQEIVDMITKEIII</sequence>
<dbReference type="Proteomes" id="UP000286211">
    <property type="component" value="Unassembled WGS sequence"/>
</dbReference>
<dbReference type="Pfam" id="PF13289">
    <property type="entry name" value="SIR2_2"/>
    <property type="match status" value="1"/>
</dbReference>
<organism evidence="1 2">
    <name type="scientific">Segatella copri</name>
    <dbReference type="NCBI Taxonomy" id="165179"/>
    <lineage>
        <taxon>Bacteria</taxon>
        <taxon>Pseudomonadati</taxon>
        <taxon>Bacteroidota</taxon>
        <taxon>Bacteroidia</taxon>
        <taxon>Bacteroidales</taxon>
        <taxon>Prevotellaceae</taxon>
        <taxon>Segatella</taxon>
    </lineage>
</organism>
<gene>
    <name evidence="1" type="ORF">DW079_13425</name>
</gene>
<comment type="caution">
    <text evidence="1">The sequence shown here is derived from an EMBL/GenBank/DDBJ whole genome shotgun (WGS) entry which is preliminary data.</text>
</comment>
<dbReference type="EMBL" id="QRNB01000101">
    <property type="protein sequence ID" value="RHK08062.1"/>
    <property type="molecule type" value="Genomic_DNA"/>
</dbReference>